<evidence type="ECO:0000313" key="1">
    <source>
        <dbReference type="EMBL" id="GER70768.1"/>
    </source>
</evidence>
<dbReference type="AlphaFoldDB" id="A0A5J4JJS6"/>
<keyword evidence="2" id="KW-1185">Reference proteome</keyword>
<gene>
    <name evidence="1" type="ORF">BpJC7_20710</name>
</gene>
<comment type="caution">
    <text evidence="1">The sequence shown here is derived from an EMBL/GenBank/DDBJ whole genome shotgun (WGS) entry which is preliminary data.</text>
</comment>
<sequence>MTVIRQVSLFGIQELYEMEPTHRYDAIISAINLNKTKKSHLGAPEELNYAAMIIQFSSVMLNESQPLRIL</sequence>
<reference evidence="1 2" key="1">
    <citation type="submission" date="2019-09" db="EMBL/GenBank/DDBJ databases">
        <title>Draft genome sequence of Bacillus sp. JC-7.</title>
        <authorList>
            <person name="Tanaka N."/>
            <person name="Shiwa Y."/>
            <person name="Fujita N."/>
            <person name="Tanasupawat S."/>
        </authorList>
    </citation>
    <scope>NUCLEOTIDE SEQUENCE [LARGE SCALE GENOMIC DNA]</scope>
    <source>
        <strain evidence="1 2">JC-7</strain>
    </source>
</reference>
<dbReference type="EMBL" id="BKZQ01000026">
    <property type="protein sequence ID" value="GER70768.1"/>
    <property type="molecule type" value="Genomic_DNA"/>
</dbReference>
<name>A0A5J4JJS6_9BACI</name>
<proteinExistence type="predicted"/>
<dbReference type="Proteomes" id="UP000391919">
    <property type="component" value="Unassembled WGS sequence"/>
</dbReference>
<accession>A0A5J4JJS6</accession>
<evidence type="ECO:0000313" key="2">
    <source>
        <dbReference type="Proteomes" id="UP000391919"/>
    </source>
</evidence>
<organism evidence="1 2">
    <name type="scientific">Weizmannia acidilactici</name>
    <dbReference type="NCBI Taxonomy" id="2607726"/>
    <lineage>
        <taxon>Bacteria</taxon>
        <taxon>Bacillati</taxon>
        <taxon>Bacillota</taxon>
        <taxon>Bacilli</taxon>
        <taxon>Bacillales</taxon>
        <taxon>Bacillaceae</taxon>
        <taxon>Heyndrickxia</taxon>
    </lineage>
</organism>
<protein>
    <submittedName>
        <fullName evidence="1">Uncharacterized protein</fullName>
    </submittedName>
</protein>